<evidence type="ECO:0000313" key="7">
    <source>
        <dbReference type="Proteomes" id="UP000218209"/>
    </source>
</evidence>
<dbReference type="Proteomes" id="UP000218209">
    <property type="component" value="Unassembled WGS sequence"/>
</dbReference>
<dbReference type="GO" id="GO:0010436">
    <property type="term" value="F:carotenoid dioxygenase activity"/>
    <property type="evidence" value="ECO:0007669"/>
    <property type="project" value="TreeGrafter"/>
</dbReference>
<keyword evidence="3 4" id="KW-0408">Iron</keyword>
<feature type="region of interest" description="Disordered" evidence="5">
    <location>
        <begin position="27"/>
        <end position="71"/>
    </location>
</feature>
<gene>
    <name evidence="6" type="ORF">BU14_0087s0012</name>
</gene>
<feature type="region of interest" description="Disordered" evidence="5">
    <location>
        <begin position="372"/>
        <end position="411"/>
    </location>
</feature>
<evidence type="ECO:0000256" key="5">
    <source>
        <dbReference type="SAM" id="MobiDB-lite"/>
    </source>
</evidence>
<feature type="binding site" evidence="4">
    <location>
        <position position="322"/>
    </location>
    <ligand>
        <name>Fe cation</name>
        <dbReference type="ChEBI" id="CHEBI:24875"/>
        <note>catalytic</note>
    </ligand>
</feature>
<evidence type="ECO:0000313" key="6">
    <source>
        <dbReference type="EMBL" id="OSX79062.1"/>
    </source>
</evidence>
<feature type="binding site" evidence="4">
    <location>
        <position position="493"/>
    </location>
    <ligand>
        <name>Fe cation</name>
        <dbReference type="ChEBI" id="CHEBI:24875"/>
        <note>catalytic</note>
    </ligand>
</feature>
<dbReference type="PANTHER" id="PTHR10543">
    <property type="entry name" value="BETA-CAROTENE DIOXYGENASE"/>
    <property type="match status" value="1"/>
</dbReference>
<protein>
    <recommendedName>
        <fullName evidence="8">Carotenoid oxygenase</fullName>
    </recommendedName>
</protein>
<dbReference type="GO" id="GO:0016121">
    <property type="term" value="P:carotene catabolic process"/>
    <property type="evidence" value="ECO:0007669"/>
    <property type="project" value="TreeGrafter"/>
</dbReference>
<name>A0A1X6PDX3_PORUM</name>
<proteinExistence type="inferred from homology"/>
<sequence>MVPLPAVAFAVPTPHCRSESFLGRRSLGVTVAPTTPRGRPSPHGRRSPIRAEAADAGVSTGEQTVAAPAVPPPPVVGVATAATAAAAANDVPPAGALPRRERWPYDAARPGGLPFDMPSFLAAYFTSATTEYASVPLQVVTGTLPTGLVGTLLRNGPGKAYVDPTNVAPGDKPILPFDGDGMVQKFVFPGDGRVLYTNAFVRTDGYEAERAAGRVLYRGVFGTQKPPGLRLPTPWGPVDTANAGDLSVKPIANTNVVAHAGKVLALWENAAPVAVDGGSLATVGPDSLGGLLSTRAGATVATTGVAALDRLTNMGADALCAHPRPAPVAGGGGARRMMAFGVKPVIGGGGTAYPWEPIRGGDVGAAHGAGAAAAAGAAPSTRAPTSAVREPPPTRGRRPTPPTTGVTTVDTTGGFTLIHDALATEQYYVLIAPPLELDVSPYLRGVATAAQALTLAPPPTPVAAYVVPRPDSAAATAGVRTTVRYLAHGFSFHHANAYEEGGELVIDSFVTSDFMGSRLASTDFDALDFNAMPPTVLTRFRVPAPRVPGAATRAVPPTTPGISRANPAPGVALIPPSRSGDFPTIHPAVAGRPYRYVFHAVAHVWAADGAPGRPYPLGGIARTDVSAGGTPVEWWAGPTTIVGEPLFVPRDVARSAYAVPPRPAGVDADGAEGDGWVLSLCYDGDRGATVLHILDADDVGGGPVCTLQLPAAVPMSIHGTFTPDVLL</sequence>
<comment type="cofactor">
    <cofactor evidence="4">
        <name>Fe(2+)</name>
        <dbReference type="ChEBI" id="CHEBI:29033"/>
    </cofactor>
    <text evidence="4">Binds 1 Fe(2+) ion per subunit.</text>
</comment>
<evidence type="ECO:0000256" key="1">
    <source>
        <dbReference type="ARBA" id="ARBA00006787"/>
    </source>
</evidence>
<comment type="similarity">
    <text evidence="1">Belongs to the carotenoid oxygenase family.</text>
</comment>
<feature type="compositionally biased region" description="Pro residues" evidence="5">
    <location>
        <begin position="390"/>
        <end position="402"/>
    </location>
</feature>
<feature type="binding site" evidence="4">
    <location>
        <position position="419"/>
    </location>
    <ligand>
        <name>Fe cation</name>
        <dbReference type="ChEBI" id="CHEBI:24875"/>
        <note>catalytic</note>
    </ligand>
</feature>
<keyword evidence="7" id="KW-1185">Reference proteome</keyword>
<feature type="region of interest" description="Disordered" evidence="5">
    <location>
        <begin position="548"/>
        <end position="568"/>
    </location>
</feature>
<evidence type="ECO:0000256" key="2">
    <source>
        <dbReference type="ARBA" id="ARBA00022723"/>
    </source>
</evidence>
<evidence type="ECO:0008006" key="8">
    <source>
        <dbReference type="Google" id="ProtNLM"/>
    </source>
</evidence>
<dbReference type="Pfam" id="PF03055">
    <property type="entry name" value="RPE65"/>
    <property type="match status" value="1"/>
</dbReference>
<dbReference type="GO" id="GO:0046872">
    <property type="term" value="F:metal ion binding"/>
    <property type="evidence" value="ECO:0007669"/>
    <property type="project" value="UniProtKB-KW"/>
</dbReference>
<keyword evidence="2 4" id="KW-0479">Metal-binding</keyword>
<dbReference type="OrthoDB" id="2348at2759"/>
<evidence type="ECO:0000256" key="3">
    <source>
        <dbReference type="ARBA" id="ARBA00023004"/>
    </source>
</evidence>
<dbReference type="AlphaFoldDB" id="A0A1X6PDX3"/>
<dbReference type="EMBL" id="KV918798">
    <property type="protein sequence ID" value="OSX79062.1"/>
    <property type="molecule type" value="Genomic_DNA"/>
</dbReference>
<dbReference type="InterPro" id="IPR004294">
    <property type="entry name" value="Carotenoid_Oase"/>
</dbReference>
<accession>A0A1X6PDX3</accession>
<feature type="binding site" evidence="4">
    <location>
        <position position="718"/>
    </location>
    <ligand>
        <name>Fe cation</name>
        <dbReference type="ChEBI" id="CHEBI:24875"/>
        <note>catalytic</note>
    </ligand>
</feature>
<organism evidence="6 7">
    <name type="scientific">Porphyra umbilicalis</name>
    <name type="common">Purple laver</name>
    <name type="synonym">Red alga</name>
    <dbReference type="NCBI Taxonomy" id="2786"/>
    <lineage>
        <taxon>Eukaryota</taxon>
        <taxon>Rhodophyta</taxon>
        <taxon>Bangiophyceae</taxon>
        <taxon>Bangiales</taxon>
        <taxon>Bangiaceae</taxon>
        <taxon>Porphyra</taxon>
    </lineage>
</organism>
<dbReference type="PANTHER" id="PTHR10543:SF138">
    <property type="entry name" value="CAROTENOID OXYGENASE"/>
    <property type="match status" value="1"/>
</dbReference>
<reference evidence="6 7" key="1">
    <citation type="submission" date="2017-03" db="EMBL/GenBank/DDBJ databases">
        <title>WGS assembly of Porphyra umbilicalis.</title>
        <authorList>
            <person name="Brawley S.H."/>
            <person name="Blouin N.A."/>
            <person name="Ficko-Blean E."/>
            <person name="Wheeler G.L."/>
            <person name="Lohr M."/>
            <person name="Goodson H.V."/>
            <person name="Jenkins J.W."/>
            <person name="Blaby-Haas C.E."/>
            <person name="Helliwell K.E."/>
            <person name="Chan C."/>
            <person name="Marriage T."/>
            <person name="Bhattacharya D."/>
            <person name="Klein A.S."/>
            <person name="Badis Y."/>
            <person name="Brodie J."/>
            <person name="Cao Y."/>
            <person name="Collen J."/>
            <person name="Dittami S.M."/>
            <person name="Gachon C.M."/>
            <person name="Green B.R."/>
            <person name="Karpowicz S."/>
            <person name="Kim J.W."/>
            <person name="Kudahl U."/>
            <person name="Lin S."/>
            <person name="Michel G."/>
            <person name="Mittag M."/>
            <person name="Olson B.J."/>
            <person name="Pangilinan J."/>
            <person name="Peng Y."/>
            <person name="Qiu H."/>
            <person name="Shu S."/>
            <person name="Singer J.T."/>
            <person name="Smith A.G."/>
            <person name="Sprecher B.N."/>
            <person name="Wagner V."/>
            <person name="Wang W."/>
            <person name="Wang Z.-Y."/>
            <person name="Yan J."/>
            <person name="Yarish C."/>
            <person name="Zoeuner-Riek S."/>
            <person name="Zhuang Y."/>
            <person name="Zou Y."/>
            <person name="Lindquist E.A."/>
            <person name="Grimwood J."/>
            <person name="Barry K."/>
            <person name="Rokhsar D.S."/>
            <person name="Schmutz J."/>
            <person name="Stiller J.W."/>
            <person name="Grossman A.R."/>
            <person name="Prochnik S.E."/>
        </authorList>
    </citation>
    <scope>NUCLEOTIDE SEQUENCE [LARGE SCALE GENOMIC DNA]</scope>
    <source>
        <strain evidence="6">4086291</strain>
    </source>
</reference>
<evidence type="ECO:0000256" key="4">
    <source>
        <dbReference type="PIRSR" id="PIRSR604294-1"/>
    </source>
</evidence>